<reference evidence="4" key="2">
    <citation type="submission" date="2025-09" db="UniProtKB">
        <authorList>
            <consortium name="Ensembl"/>
        </authorList>
    </citation>
    <scope>IDENTIFICATION</scope>
</reference>
<keyword evidence="5" id="KW-1185">Reference proteome</keyword>
<evidence type="ECO:0000313" key="4">
    <source>
        <dbReference type="Ensembl" id="ENSSMRP00000022683.1"/>
    </source>
</evidence>
<feature type="region of interest" description="Disordered" evidence="2">
    <location>
        <begin position="70"/>
        <end position="157"/>
    </location>
</feature>
<proteinExistence type="predicted"/>
<dbReference type="Proteomes" id="UP000694421">
    <property type="component" value="Unplaced"/>
</dbReference>
<feature type="compositionally biased region" description="Polar residues" evidence="2">
    <location>
        <begin position="119"/>
        <end position="131"/>
    </location>
</feature>
<feature type="region of interest" description="Disordered" evidence="2">
    <location>
        <begin position="307"/>
        <end position="347"/>
    </location>
</feature>
<feature type="region of interest" description="Disordered" evidence="2">
    <location>
        <begin position="210"/>
        <end position="283"/>
    </location>
</feature>
<dbReference type="PANTHER" id="PTHR22115">
    <property type="entry name" value="C3ORF6 PROTEIN-RELATED"/>
    <property type="match status" value="1"/>
</dbReference>
<reference evidence="4" key="1">
    <citation type="submission" date="2025-08" db="UniProtKB">
        <authorList>
            <consortium name="Ensembl"/>
        </authorList>
    </citation>
    <scope>IDENTIFICATION</scope>
</reference>
<dbReference type="Ensembl" id="ENSSMRT00000026526.1">
    <property type="protein sequence ID" value="ENSSMRP00000022683.1"/>
    <property type="gene ID" value="ENSSMRG00000017613.1"/>
</dbReference>
<evidence type="ECO:0000256" key="2">
    <source>
        <dbReference type="SAM" id="MobiDB-lite"/>
    </source>
</evidence>
<accession>A0A8D0DW79</accession>
<dbReference type="Pfam" id="PF15295">
    <property type="entry name" value="CCDC50_N"/>
    <property type="match status" value="1"/>
</dbReference>
<name>A0A8D0DW79_SALMN</name>
<dbReference type="AlphaFoldDB" id="A0A8D0DW79"/>
<evidence type="ECO:0000256" key="1">
    <source>
        <dbReference type="ARBA" id="ARBA00023054"/>
    </source>
</evidence>
<protein>
    <recommendedName>
        <fullName evidence="3">Coiled-coil domain-containing protein</fullName>
    </recommendedName>
</protein>
<organism evidence="4 5">
    <name type="scientific">Salvator merianae</name>
    <name type="common">Argentine black and white tegu</name>
    <name type="synonym">Tupinambis merianae</name>
    <dbReference type="NCBI Taxonomy" id="96440"/>
    <lineage>
        <taxon>Eukaryota</taxon>
        <taxon>Metazoa</taxon>
        <taxon>Chordata</taxon>
        <taxon>Craniata</taxon>
        <taxon>Vertebrata</taxon>
        <taxon>Euteleostomi</taxon>
        <taxon>Lepidosauria</taxon>
        <taxon>Squamata</taxon>
        <taxon>Bifurcata</taxon>
        <taxon>Unidentata</taxon>
        <taxon>Episquamata</taxon>
        <taxon>Laterata</taxon>
        <taxon>Teiioidea</taxon>
        <taxon>Teiidae</taxon>
        <taxon>Salvator</taxon>
    </lineage>
</organism>
<dbReference type="PANTHER" id="PTHR22115:SF4">
    <property type="entry name" value="COILED-COIL DOMAIN-CONTAINING PROTEIN"/>
    <property type="match status" value="1"/>
</dbReference>
<feature type="compositionally biased region" description="Basic and acidic residues" evidence="2">
    <location>
        <begin position="132"/>
        <end position="146"/>
    </location>
</feature>
<sequence>MSKVQVDGSCLPPVQEVCRDFAVLEDGALAYCLQEQEIEQHYTSNVQKNQLVQKDIQVAKVLQDLEDGAIQPKQSEVHDLEPAQTVQGKMQRKGEETRWRKEQGQEVAKGPQEWEVQGSGWQRQRRGNSSGTKDHGRAGRLDRQAAELEPQSRQQLQRDEELAWKLQQEDQARLRARKKNQERNDDFRVAQVAQDEEIARYLQEQELKAQWAPPDKDWPATAALGQHRSPQKVEQKSFAAAPQISVRPLESPSECTRGGHQGTRPQPCRNIAEDLDPTFRTRKPNLPARVSAVCSPAAAPVHPVLVDSSFDYPSEGAESTLVSPSKQHPGKTGRRKPREKREGCKQQ</sequence>
<evidence type="ECO:0000313" key="5">
    <source>
        <dbReference type="Proteomes" id="UP000694421"/>
    </source>
</evidence>
<evidence type="ECO:0000259" key="3">
    <source>
        <dbReference type="Pfam" id="PF15295"/>
    </source>
</evidence>
<feature type="domain" description="Coiled-coil" evidence="3">
    <location>
        <begin position="5"/>
        <end position="117"/>
    </location>
</feature>
<keyword evidence="1" id="KW-0175">Coiled coil</keyword>
<dbReference type="InterPro" id="IPR039303">
    <property type="entry name" value="CCDC50"/>
</dbReference>
<feature type="compositionally biased region" description="Basic and acidic residues" evidence="2">
    <location>
        <begin position="92"/>
        <end position="104"/>
    </location>
</feature>
<dbReference type="GeneTree" id="ENSGT00390000011058"/>
<feature type="compositionally biased region" description="Basic residues" evidence="2">
    <location>
        <begin position="328"/>
        <end position="338"/>
    </location>
</feature>
<dbReference type="InterPro" id="IPR029311">
    <property type="entry name" value="CCDC50_N"/>
</dbReference>
<dbReference type="OMA" id="KEHYTGN"/>